<evidence type="ECO:0000256" key="7">
    <source>
        <dbReference type="ARBA" id="ARBA00022989"/>
    </source>
</evidence>
<dbReference type="GO" id="GO:0005886">
    <property type="term" value="C:plasma membrane"/>
    <property type="evidence" value="ECO:0007669"/>
    <property type="project" value="UniProtKB-SubCell"/>
</dbReference>
<keyword evidence="7 9" id="KW-1133">Transmembrane helix</keyword>
<dbReference type="Proteomes" id="UP000293613">
    <property type="component" value="Unassembled WGS sequence"/>
</dbReference>
<evidence type="ECO:0000313" key="11">
    <source>
        <dbReference type="EMBL" id="RYM92755.1"/>
    </source>
</evidence>
<dbReference type="EMBL" id="RSCO01000035">
    <property type="protein sequence ID" value="RYM92755.1"/>
    <property type="molecule type" value="Genomic_DNA"/>
</dbReference>
<feature type="transmembrane region" description="Helical" evidence="9">
    <location>
        <begin position="186"/>
        <end position="206"/>
    </location>
</feature>
<feature type="transmembrane region" description="Helical" evidence="9">
    <location>
        <begin position="40"/>
        <end position="62"/>
    </location>
</feature>
<feature type="transmembrane region" description="Helical" evidence="9">
    <location>
        <begin position="115"/>
        <end position="141"/>
    </location>
</feature>
<dbReference type="PANTHER" id="PTHR30413:SF8">
    <property type="entry name" value="TRANSPORT PERMEASE PROTEIN"/>
    <property type="match status" value="1"/>
</dbReference>
<comment type="similarity">
    <text evidence="2 9">Belongs to the ABC-2 integral membrane protein family.</text>
</comment>
<keyword evidence="3 9" id="KW-0813">Transport</keyword>
<evidence type="ECO:0000256" key="6">
    <source>
        <dbReference type="ARBA" id="ARBA00022692"/>
    </source>
</evidence>
<feature type="transmembrane region" description="Helical" evidence="9">
    <location>
        <begin position="161"/>
        <end position="179"/>
    </location>
</feature>
<evidence type="ECO:0000256" key="5">
    <source>
        <dbReference type="ARBA" id="ARBA00022519"/>
    </source>
</evidence>
<keyword evidence="4 9" id="KW-1003">Cell membrane</keyword>
<dbReference type="PANTHER" id="PTHR30413">
    <property type="entry name" value="INNER MEMBRANE TRANSPORT PERMEASE"/>
    <property type="match status" value="1"/>
</dbReference>
<evidence type="ECO:0000313" key="12">
    <source>
        <dbReference type="Proteomes" id="UP000293613"/>
    </source>
</evidence>
<comment type="caution">
    <text evidence="11">The sequence shown here is derived from an EMBL/GenBank/DDBJ whole genome shotgun (WGS) entry which is preliminary data.</text>
</comment>
<dbReference type="GO" id="GO:0140359">
    <property type="term" value="F:ABC-type transporter activity"/>
    <property type="evidence" value="ECO:0007669"/>
    <property type="project" value="InterPro"/>
</dbReference>
<keyword evidence="6 9" id="KW-0812">Transmembrane</keyword>
<feature type="transmembrane region" description="Helical" evidence="9">
    <location>
        <begin position="256"/>
        <end position="274"/>
    </location>
</feature>
<dbReference type="GO" id="GO:0015920">
    <property type="term" value="P:lipopolysaccharide transport"/>
    <property type="evidence" value="ECO:0007669"/>
    <property type="project" value="TreeGrafter"/>
</dbReference>
<dbReference type="Pfam" id="PF01061">
    <property type="entry name" value="ABC2_membrane"/>
    <property type="match status" value="1"/>
</dbReference>
<dbReference type="InterPro" id="IPR047817">
    <property type="entry name" value="ABC2_TM_bact-type"/>
</dbReference>
<keyword evidence="8 9" id="KW-0472">Membrane</keyword>
<gene>
    <name evidence="11" type="ORF">PG2011B_1528</name>
</gene>
<sequence>MARKVRVNTLTKRLKDRYGYAMTVLRGLVKTDFKMRYQGSFLGVAWSVLKPLLLFVVMYIVFAKFLRLTDHTSTYPVVLLLGVCSWQFVSETIGIGLRSIVDRGDLLRKVHFPNYIVVVSASIGSLISLGINYAVVLVFALFQHVEFTWRVLWLPLNLVELYIVSLALALIFATCYVYFRDIAHIWEVLSQILFYAMPIMYPLSYVTDKGGVYASLAKLELLNPIAQTIQDIRHNFIAPATQPTVWNSFNSWWEKSIPLVIVIVLAWFSVYIFRRNSRRFAEVM</sequence>
<organism evidence="11 12">
    <name type="scientific">Bifidobacterium animalis subsp. lactis</name>
    <name type="common">Bifidobacterium lactis</name>
    <dbReference type="NCBI Taxonomy" id="302911"/>
    <lineage>
        <taxon>Bacteria</taxon>
        <taxon>Bacillati</taxon>
        <taxon>Actinomycetota</taxon>
        <taxon>Actinomycetes</taxon>
        <taxon>Bifidobacteriales</taxon>
        <taxon>Bifidobacteriaceae</taxon>
        <taxon>Bifidobacterium</taxon>
    </lineage>
</organism>
<keyword evidence="11" id="KW-0808">Transferase</keyword>
<evidence type="ECO:0000256" key="3">
    <source>
        <dbReference type="ARBA" id="ARBA00022448"/>
    </source>
</evidence>
<dbReference type="InterPro" id="IPR013525">
    <property type="entry name" value="ABC2_TM"/>
</dbReference>
<name>A0A8B3RF84_BIFAN</name>
<proteinExistence type="inferred from homology"/>
<evidence type="ECO:0000256" key="1">
    <source>
        <dbReference type="ARBA" id="ARBA00004429"/>
    </source>
</evidence>
<keyword evidence="5" id="KW-0997">Cell inner membrane</keyword>
<dbReference type="PROSITE" id="PS51012">
    <property type="entry name" value="ABC_TM2"/>
    <property type="match status" value="1"/>
</dbReference>
<feature type="transmembrane region" description="Helical" evidence="9">
    <location>
        <begin position="74"/>
        <end position="94"/>
    </location>
</feature>
<evidence type="ECO:0000256" key="4">
    <source>
        <dbReference type="ARBA" id="ARBA00022475"/>
    </source>
</evidence>
<dbReference type="AlphaFoldDB" id="A0A8B3RF84"/>
<evidence type="ECO:0000259" key="10">
    <source>
        <dbReference type="PROSITE" id="PS51012"/>
    </source>
</evidence>
<feature type="domain" description="ABC transmembrane type-2" evidence="10">
    <location>
        <begin position="42"/>
        <end position="276"/>
    </location>
</feature>
<evidence type="ECO:0000256" key="8">
    <source>
        <dbReference type="ARBA" id="ARBA00023136"/>
    </source>
</evidence>
<reference evidence="11 12" key="1">
    <citation type="journal article" date="2019" name="Appl. Environ. Microbiol.">
        <title>Dissecting the evolutionary development of the Bifidobacterium animalis species through comparative genomics analyses.</title>
        <authorList>
            <person name="Lugli G.A."/>
            <person name="Mancino W."/>
            <person name="Milani C."/>
            <person name="Duranti S."/>
            <person name="Mancabelli L."/>
            <person name="Napoli S."/>
            <person name="Mangifesta M."/>
            <person name="Viappiani A."/>
            <person name="Anzalone R."/>
            <person name="Longhi G."/>
            <person name="van Sinderen D."/>
            <person name="Ventura M."/>
            <person name="Turroni F."/>
        </authorList>
    </citation>
    <scope>NUCLEOTIDE SEQUENCE [LARGE SCALE GENOMIC DNA]</scope>
    <source>
        <strain evidence="11 12">2011B</strain>
    </source>
</reference>
<evidence type="ECO:0000256" key="2">
    <source>
        <dbReference type="ARBA" id="ARBA00007783"/>
    </source>
</evidence>
<dbReference type="GO" id="GO:0016740">
    <property type="term" value="F:transferase activity"/>
    <property type="evidence" value="ECO:0007669"/>
    <property type="project" value="UniProtKB-KW"/>
</dbReference>
<protein>
    <recommendedName>
        <fullName evidence="9">Transport permease protein</fullName>
    </recommendedName>
</protein>
<evidence type="ECO:0000256" key="9">
    <source>
        <dbReference type="RuleBase" id="RU361157"/>
    </source>
</evidence>
<accession>A0A8B3RF84</accession>
<comment type="subcellular location">
    <subcellularLocation>
        <location evidence="1">Cell inner membrane</location>
        <topology evidence="1">Multi-pass membrane protein</topology>
    </subcellularLocation>
    <subcellularLocation>
        <location evidence="9">Cell membrane</location>
        <topology evidence="9">Multi-pass membrane protein</topology>
    </subcellularLocation>
</comment>